<evidence type="ECO:0000259" key="7">
    <source>
        <dbReference type="PROSITE" id="PS51352"/>
    </source>
</evidence>
<keyword evidence="9" id="KW-1185">Reference proteome</keyword>
<sequence length="167" mass="18102">MTVTLKGNPVSLFGEMIQEGDNAPEVKLVNSDLAEITVGGSKDKVQLLISVPSLDTPVCATEARKFNEKVSSLNGVDPVIVSMDLPFAAKRFCTTEGLNITVASDFREKDFGKKYGVLITDGPLAGVLARVVFIVDKEGKVVYRQVVPEITTEPDYDDVLKALEKII</sequence>
<dbReference type="SUPFAM" id="SSF52833">
    <property type="entry name" value="Thioredoxin-like"/>
    <property type="match status" value="1"/>
</dbReference>
<dbReference type="RefSeq" id="WP_149265552.1">
    <property type="nucleotide sequence ID" value="NZ_VFJB01000003.1"/>
</dbReference>
<evidence type="ECO:0000313" key="8">
    <source>
        <dbReference type="EMBL" id="KAA0258792.1"/>
    </source>
</evidence>
<comment type="catalytic activity">
    <reaction evidence="6">
        <text>a hydroperoxide + [thioredoxin]-dithiol = an alcohol + [thioredoxin]-disulfide + H2O</text>
        <dbReference type="Rhea" id="RHEA:62620"/>
        <dbReference type="Rhea" id="RHEA-COMP:10698"/>
        <dbReference type="Rhea" id="RHEA-COMP:10700"/>
        <dbReference type="ChEBI" id="CHEBI:15377"/>
        <dbReference type="ChEBI" id="CHEBI:29950"/>
        <dbReference type="ChEBI" id="CHEBI:30879"/>
        <dbReference type="ChEBI" id="CHEBI:35924"/>
        <dbReference type="ChEBI" id="CHEBI:50058"/>
        <dbReference type="EC" id="1.11.1.24"/>
    </reaction>
</comment>
<comment type="function">
    <text evidence="6">Thiol-specific peroxidase that catalyzes the reduction of hydrogen peroxide and organic hydroperoxides to water and alcohols, respectively. Plays a role in cell protection against oxidative stress by detoxifying peroxides.</text>
</comment>
<feature type="disulfide bond" description="Redox-active" evidence="6">
    <location>
        <begin position="59"/>
        <end position="93"/>
    </location>
</feature>
<comment type="miscellaneous">
    <text evidence="6">The active site is a conserved redox-active cysteine residue, the peroxidatic cysteine (C(P)), which makes the nucleophilic attack on the peroxide substrate. The peroxide oxidizes the C(P)-SH to cysteine sulfenic acid (C(P)-SOH), which then reacts with another cysteine residue, the resolving cysteine (C(R)), to form a disulfide bridge. The disulfide is subsequently reduced by an appropriate electron donor to complete the catalytic cycle. In this atypical 2-Cys peroxiredoxin, C(R) is present in the same subunit to form an intramolecular disulfide. The disulfide is subsequently reduced by thioredoxin.</text>
</comment>
<dbReference type="Proteomes" id="UP000322876">
    <property type="component" value="Unassembled WGS sequence"/>
</dbReference>
<dbReference type="AlphaFoldDB" id="A0A5A8F8N7"/>
<dbReference type="PROSITE" id="PS51352">
    <property type="entry name" value="THIOREDOXIN_2"/>
    <property type="match status" value="1"/>
</dbReference>
<dbReference type="EMBL" id="VFJB01000003">
    <property type="protein sequence ID" value="KAA0258792.1"/>
    <property type="molecule type" value="Genomic_DNA"/>
</dbReference>
<organism evidence="8 9">
    <name type="scientific">Deferribacter autotrophicus</name>
    <dbReference type="NCBI Taxonomy" id="500465"/>
    <lineage>
        <taxon>Bacteria</taxon>
        <taxon>Pseudomonadati</taxon>
        <taxon>Deferribacterota</taxon>
        <taxon>Deferribacteres</taxon>
        <taxon>Deferribacterales</taxon>
        <taxon>Deferribacteraceae</taxon>
        <taxon>Deferribacter</taxon>
    </lineage>
</organism>
<proteinExistence type="inferred from homology"/>
<keyword evidence="1 6" id="KW-0575">Peroxidase</keyword>
<evidence type="ECO:0000256" key="6">
    <source>
        <dbReference type="HAMAP-Rule" id="MF_00269"/>
    </source>
</evidence>
<keyword evidence="5 6" id="KW-0676">Redox-active center</keyword>
<dbReference type="NCBIfam" id="NF001808">
    <property type="entry name" value="PRK00522.1"/>
    <property type="match status" value="1"/>
</dbReference>
<evidence type="ECO:0000256" key="4">
    <source>
        <dbReference type="ARBA" id="ARBA00023157"/>
    </source>
</evidence>
<gene>
    <name evidence="6" type="primary">tpx</name>
    <name evidence="8" type="ORF">FHQ18_02260</name>
</gene>
<protein>
    <recommendedName>
        <fullName evidence="6">Thiol peroxidase</fullName>
        <shortName evidence="6">Tpx</shortName>
        <ecNumber evidence="6">1.11.1.24</ecNumber>
    </recommendedName>
    <alternativeName>
        <fullName evidence="6">Peroxiredoxin tpx</fullName>
        <shortName evidence="6">Prx</shortName>
    </alternativeName>
    <alternativeName>
        <fullName evidence="6">Thioredoxin peroxidase</fullName>
    </alternativeName>
    <alternativeName>
        <fullName evidence="6">Thioredoxin-dependent peroxiredoxin</fullName>
    </alternativeName>
</protein>
<dbReference type="InterPro" id="IPR013740">
    <property type="entry name" value="Redoxin"/>
</dbReference>
<reference evidence="8 9" key="1">
    <citation type="submission" date="2019-06" db="EMBL/GenBank/DDBJ databases">
        <title>Genomic insights into carbon and energy metabolism of Deferribacter autotrophicus revealed new metabolic traits in the phylum Deferribacteres.</title>
        <authorList>
            <person name="Slobodkin A.I."/>
            <person name="Slobodkina G.B."/>
            <person name="Allioux M."/>
            <person name="Alain K."/>
            <person name="Jebbar M."/>
            <person name="Shadrin V."/>
            <person name="Kublanov I.V."/>
            <person name="Toshchakov S.V."/>
            <person name="Bonch-Osmolovskaya E.A."/>
        </authorList>
    </citation>
    <scope>NUCLEOTIDE SEQUENCE [LARGE SCALE GENOMIC DNA]</scope>
    <source>
        <strain evidence="8 9">SL50</strain>
    </source>
</reference>
<dbReference type="HAMAP" id="MF_00269">
    <property type="entry name" value="Tpx"/>
    <property type="match status" value="1"/>
</dbReference>
<keyword evidence="4 6" id="KW-1015">Disulfide bond</keyword>
<dbReference type="PANTHER" id="PTHR43110">
    <property type="entry name" value="THIOL PEROXIDASE"/>
    <property type="match status" value="1"/>
</dbReference>
<dbReference type="Gene3D" id="3.40.30.10">
    <property type="entry name" value="Glutaredoxin"/>
    <property type="match status" value="1"/>
</dbReference>
<comment type="similarity">
    <text evidence="6">Belongs to the peroxiredoxin family. Tpx subfamily.</text>
</comment>
<dbReference type="GO" id="GO:0008379">
    <property type="term" value="F:thioredoxin peroxidase activity"/>
    <property type="evidence" value="ECO:0007669"/>
    <property type="project" value="UniProtKB-UniRule"/>
</dbReference>
<feature type="domain" description="Thioredoxin" evidence="7">
    <location>
        <begin position="17"/>
        <end position="167"/>
    </location>
</feature>
<feature type="active site" description="Cysteine sulfenic acid (-SOH) intermediate" evidence="6">
    <location>
        <position position="59"/>
    </location>
</feature>
<accession>A0A5A8F8N7</accession>
<comment type="caution">
    <text evidence="8">The sequence shown here is derived from an EMBL/GenBank/DDBJ whole genome shotgun (WGS) entry which is preliminary data.</text>
</comment>
<dbReference type="CDD" id="cd03014">
    <property type="entry name" value="PRX_Atyp2cys"/>
    <property type="match status" value="1"/>
</dbReference>
<dbReference type="InterPro" id="IPR036249">
    <property type="entry name" value="Thioredoxin-like_sf"/>
</dbReference>
<keyword evidence="2 6" id="KW-0049">Antioxidant</keyword>
<dbReference type="InterPro" id="IPR013766">
    <property type="entry name" value="Thioredoxin_domain"/>
</dbReference>
<name>A0A5A8F8N7_9BACT</name>
<dbReference type="InterPro" id="IPR050455">
    <property type="entry name" value="Tpx_Peroxidase_subfamily"/>
</dbReference>
<dbReference type="InterPro" id="IPR018219">
    <property type="entry name" value="Tpx_CS"/>
</dbReference>
<evidence type="ECO:0000256" key="1">
    <source>
        <dbReference type="ARBA" id="ARBA00022559"/>
    </source>
</evidence>
<comment type="subunit">
    <text evidence="6">Homodimer.</text>
</comment>
<evidence type="ECO:0000313" key="9">
    <source>
        <dbReference type="Proteomes" id="UP000322876"/>
    </source>
</evidence>
<dbReference type="PANTHER" id="PTHR43110:SF1">
    <property type="entry name" value="THIOL PEROXIDASE"/>
    <property type="match status" value="1"/>
</dbReference>
<keyword evidence="3 6" id="KW-0560">Oxidoreductase</keyword>
<evidence type="ECO:0000256" key="2">
    <source>
        <dbReference type="ARBA" id="ARBA00022862"/>
    </source>
</evidence>
<dbReference type="InterPro" id="IPR002065">
    <property type="entry name" value="TPX"/>
</dbReference>
<evidence type="ECO:0000256" key="5">
    <source>
        <dbReference type="ARBA" id="ARBA00023284"/>
    </source>
</evidence>
<evidence type="ECO:0000256" key="3">
    <source>
        <dbReference type="ARBA" id="ARBA00023002"/>
    </source>
</evidence>
<dbReference type="OrthoDB" id="9781543at2"/>
<dbReference type="Pfam" id="PF08534">
    <property type="entry name" value="Redoxin"/>
    <property type="match status" value="1"/>
</dbReference>
<dbReference type="PROSITE" id="PS01265">
    <property type="entry name" value="TPX"/>
    <property type="match status" value="1"/>
</dbReference>
<dbReference type="EC" id="1.11.1.24" evidence="6"/>